<dbReference type="Proteomes" id="UP000054144">
    <property type="component" value="Unassembled WGS sequence"/>
</dbReference>
<feature type="compositionally biased region" description="Polar residues" evidence="1">
    <location>
        <begin position="352"/>
        <end position="365"/>
    </location>
</feature>
<feature type="region of interest" description="Disordered" evidence="1">
    <location>
        <begin position="347"/>
        <end position="371"/>
    </location>
</feature>
<evidence type="ECO:0000313" key="3">
    <source>
        <dbReference type="Proteomes" id="UP000054144"/>
    </source>
</evidence>
<evidence type="ECO:0000313" key="2">
    <source>
        <dbReference type="EMBL" id="KIY52965.1"/>
    </source>
</evidence>
<organism evidence="2 3">
    <name type="scientific">Fistulina hepatica ATCC 64428</name>
    <dbReference type="NCBI Taxonomy" id="1128425"/>
    <lineage>
        <taxon>Eukaryota</taxon>
        <taxon>Fungi</taxon>
        <taxon>Dikarya</taxon>
        <taxon>Basidiomycota</taxon>
        <taxon>Agaricomycotina</taxon>
        <taxon>Agaricomycetes</taxon>
        <taxon>Agaricomycetidae</taxon>
        <taxon>Agaricales</taxon>
        <taxon>Fistulinaceae</taxon>
        <taxon>Fistulina</taxon>
    </lineage>
</organism>
<keyword evidence="3" id="KW-1185">Reference proteome</keyword>
<name>A0A0D7AM71_9AGAR</name>
<gene>
    <name evidence="2" type="ORF">FISHEDRAFT_34395</name>
</gene>
<sequence length="769" mass="84823">MSFYNHHVLQPYVLPPLRSAQQLVEPHVLPPIRQALHHPSVHPYVQKAEMVVHHVEPYVVRGVLYSREFADRVRYVSEPYILRAGETAADLLHHYVVPQYVTFVRPHLDKHVVPVVSRLQTLYENDVAPFLTETRGIVVSTYSTIAQIFDAYILRTYHATQPYVVSAWRTSQPYLFSAWGALVDSLRWTAINVGHLRKEYVDPHVHRIWDKVVELSDGEANGSSIIFPPDASETPFSDTFIETIASDFSFSTPASQATTVVVTEISQVTTDAKAAPSDAEGTSTYVSHATPVESLEPLSSAKPSNTNVPLADSVGVAAEPAQNTPSVVETDGDDLGSFMKLLGLGSHAAPDTAQNDQESASTPSADPSEVKRLKAEKLAERRRGLFARQAKWTQELDQLIKSKTDELRLVLVALRKSAVYDLKQPKGDINWLIDSMQAEGEKMLKGLDIFLRKEAESSSGEDAKELWVQLYDKVEDKFSDKVLEVQGVVTTWYASMRKREMQAVERAAASVKTLAERAQADVGLDYAWLEDVTYDDWQKYHDLMRASDHFTVQVHIIQNGTHPSPPEDPLTMAMSDLQEEVRDIILGFNVRMRDIKVKGFDLFPAVEEASGSEGFEPEPEVSILPTEPTPHGLGNLAGIILTRGVSEVEKAFARANDFLAPEASPAHEEVDSPVSILPIDDTSSRTLEGEADLDALLLSRGKNEIEEALGRATSDPLSAATPYDSSAPADEDAGAIFLERSEKEVEARLAGINTVVGVTDASVAPEENS</sequence>
<accession>A0A0D7AM71</accession>
<dbReference type="AlphaFoldDB" id="A0A0D7AM71"/>
<proteinExistence type="predicted"/>
<feature type="region of interest" description="Disordered" evidence="1">
    <location>
        <begin position="710"/>
        <end position="734"/>
    </location>
</feature>
<dbReference type="EMBL" id="KN881629">
    <property type="protein sequence ID" value="KIY52965.1"/>
    <property type="molecule type" value="Genomic_DNA"/>
</dbReference>
<evidence type="ECO:0000256" key="1">
    <source>
        <dbReference type="SAM" id="MobiDB-lite"/>
    </source>
</evidence>
<protein>
    <submittedName>
        <fullName evidence="2">Uncharacterized protein</fullName>
    </submittedName>
</protein>
<reference evidence="2 3" key="1">
    <citation type="journal article" date="2015" name="Fungal Genet. Biol.">
        <title>Evolution of novel wood decay mechanisms in Agaricales revealed by the genome sequences of Fistulina hepatica and Cylindrobasidium torrendii.</title>
        <authorList>
            <person name="Floudas D."/>
            <person name="Held B.W."/>
            <person name="Riley R."/>
            <person name="Nagy L.G."/>
            <person name="Koehler G."/>
            <person name="Ransdell A.S."/>
            <person name="Younus H."/>
            <person name="Chow J."/>
            <person name="Chiniquy J."/>
            <person name="Lipzen A."/>
            <person name="Tritt A."/>
            <person name="Sun H."/>
            <person name="Haridas S."/>
            <person name="LaButti K."/>
            <person name="Ohm R.A."/>
            <person name="Kues U."/>
            <person name="Blanchette R.A."/>
            <person name="Grigoriev I.V."/>
            <person name="Minto R.E."/>
            <person name="Hibbett D.S."/>
        </authorList>
    </citation>
    <scope>NUCLEOTIDE SEQUENCE [LARGE SCALE GENOMIC DNA]</scope>
    <source>
        <strain evidence="2 3">ATCC 64428</strain>
    </source>
</reference>
<dbReference type="OrthoDB" id="3260408at2759"/>